<evidence type="ECO:0000313" key="8">
    <source>
        <dbReference type="Proteomes" id="UP001162480"/>
    </source>
</evidence>
<dbReference type="PROSITE" id="PS50850">
    <property type="entry name" value="MFS"/>
    <property type="match status" value="1"/>
</dbReference>
<dbReference type="InterPro" id="IPR036259">
    <property type="entry name" value="MFS_trans_sf"/>
</dbReference>
<dbReference type="EMBL" id="OX597824">
    <property type="protein sequence ID" value="CAI9730419.1"/>
    <property type="molecule type" value="Genomic_DNA"/>
</dbReference>
<keyword evidence="8" id="KW-1185">Reference proteome</keyword>
<gene>
    <name evidence="7" type="ORF">OCTVUL_1B024603</name>
</gene>
<organism evidence="7 8">
    <name type="scientific">Octopus vulgaris</name>
    <name type="common">Common octopus</name>
    <dbReference type="NCBI Taxonomy" id="6645"/>
    <lineage>
        <taxon>Eukaryota</taxon>
        <taxon>Metazoa</taxon>
        <taxon>Spiralia</taxon>
        <taxon>Lophotrochozoa</taxon>
        <taxon>Mollusca</taxon>
        <taxon>Cephalopoda</taxon>
        <taxon>Coleoidea</taxon>
        <taxon>Octopodiformes</taxon>
        <taxon>Octopoda</taxon>
        <taxon>Incirrata</taxon>
        <taxon>Octopodidae</taxon>
        <taxon>Octopus</taxon>
    </lineage>
</organism>
<evidence type="ECO:0000256" key="2">
    <source>
        <dbReference type="ARBA" id="ARBA00022692"/>
    </source>
</evidence>
<feature type="transmembrane region" description="Helical" evidence="5">
    <location>
        <begin position="38"/>
        <end position="62"/>
    </location>
</feature>
<evidence type="ECO:0000313" key="7">
    <source>
        <dbReference type="EMBL" id="CAI9730419.1"/>
    </source>
</evidence>
<dbReference type="InterPro" id="IPR011701">
    <property type="entry name" value="MFS"/>
</dbReference>
<feature type="transmembrane region" description="Helical" evidence="5">
    <location>
        <begin position="448"/>
        <end position="466"/>
    </location>
</feature>
<dbReference type="GO" id="GO:0022857">
    <property type="term" value="F:transmembrane transporter activity"/>
    <property type="evidence" value="ECO:0007669"/>
    <property type="project" value="InterPro"/>
</dbReference>
<feature type="transmembrane region" description="Helical" evidence="5">
    <location>
        <begin position="321"/>
        <end position="345"/>
    </location>
</feature>
<proteinExistence type="predicted"/>
<feature type="domain" description="Major facilitator superfamily (MFS) profile" evidence="6">
    <location>
        <begin position="193"/>
        <end position="498"/>
    </location>
</feature>
<dbReference type="Proteomes" id="UP001162480">
    <property type="component" value="Chromosome 11"/>
</dbReference>
<reference evidence="7" key="1">
    <citation type="submission" date="2023-08" db="EMBL/GenBank/DDBJ databases">
        <authorList>
            <person name="Alioto T."/>
            <person name="Alioto T."/>
            <person name="Gomez Garrido J."/>
        </authorList>
    </citation>
    <scope>NUCLEOTIDE SEQUENCE</scope>
</reference>
<dbReference type="Gene3D" id="1.20.1250.20">
    <property type="entry name" value="MFS general substrate transporter like domains"/>
    <property type="match status" value="2"/>
</dbReference>
<feature type="transmembrane region" description="Helical" evidence="5">
    <location>
        <begin position="171"/>
        <end position="190"/>
    </location>
</feature>
<keyword evidence="4 5" id="KW-0472">Membrane</keyword>
<dbReference type="PANTHER" id="PTHR24064">
    <property type="entry name" value="SOLUTE CARRIER FAMILY 22 MEMBER"/>
    <property type="match status" value="1"/>
</dbReference>
<evidence type="ECO:0000256" key="3">
    <source>
        <dbReference type="ARBA" id="ARBA00022989"/>
    </source>
</evidence>
<comment type="subcellular location">
    <subcellularLocation>
        <location evidence="1">Membrane</location>
        <topology evidence="1">Multi-pass membrane protein</topology>
    </subcellularLocation>
</comment>
<evidence type="ECO:0000259" key="6">
    <source>
        <dbReference type="PROSITE" id="PS50850"/>
    </source>
</evidence>
<feature type="transmembrane region" description="Helical" evidence="5">
    <location>
        <begin position="69"/>
        <end position="88"/>
    </location>
</feature>
<sequence length="498" mass="55619">MHTVQFFSDIRTPVYHLKAFLLSSFTLISELYPKERRIIMSCTFMVIWAAHTSSLGLIAYMLKDFSWNTLFLFTAVLSVYFPVDYLVVNTASLNAVLLMVEVLIGSIYINYSVMALLEIVTAASYMAIAERFGHKMSLQAWKTLVTVSLFSASMIKIFAGNSEMTECIIPVLYFLAVSGLNAGSGGDYIYTSELFPTQLRSVGSGFATTLMRATSMAAPFLKLLWDLVCNNLGLAESTQTVYALGQVVSGLLAPYLIEKFGRKPTRVTSNILLVVLNLIAAYSPFYWLFTTMRFFAGIVREAYLFSSINLICELYAKERRIIMSSTFMCIWAIYTSSLGFIAYMLKDYSWNTIFLFNAVISGYFLVDFLAVNAAAWNSMTQMLEVLTGSIYLNFFLMSIVETVSLGVYSAIAKRSVGNGIATTFMRTLCMISPFLKLLAMAFPWAPGVIIGASCIVTSILIQVFLPETGNRVLPQRIEDLKMAEKKNKRNDIKMQGVS</sequence>
<feature type="transmembrane region" description="Helical" evidence="5">
    <location>
        <begin position="140"/>
        <end position="159"/>
    </location>
</feature>
<dbReference type="GO" id="GO:0016020">
    <property type="term" value="C:membrane"/>
    <property type="evidence" value="ECO:0007669"/>
    <property type="project" value="UniProtKB-SubCell"/>
</dbReference>
<feature type="transmembrane region" description="Helical" evidence="5">
    <location>
        <begin position="108"/>
        <end position="128"/>
    </location>
</feature>
<keyword evidence="2 5" id="KW-0812">Transmembrane</keyword>
<dbReference type="SUPFAM" id="SSF103473">
    <property type="entry name" value="MFS general substrate transporter"/>
    <property type="match status" value="2"/>
</dbReference>
<feature type="transmembrane region" description="Helical" evidence="5">
    <location>
        <begin position="12"/>
        <end position="32"/>
    </location>
</feature>
<protein>
    <submittedName>
        <fullName evidence="7">Solute carrier family 22 member 8-like</fullName>
    </submittedName>
</protein>
<keyword evidence="3 5" id="KW-1133">Transmembrane helix</keyword>
<dbReference type="AlphaFoldDB" id="A0AA36BA82"/>
<feature type="transmembrane region" description="Helical" evidence="5">
    <location>
        <begin position="390"/>
        <end position="411"/>
    </location>
</feature>
<accession>A0AA36BA82</accession>
<evidence type="ECO:0000256" key="1">
    <source>
        <dbReference type="ARBA" id="ARBA00004141"/>
    </source>
</evidence>
<name>A0AA36BA82_OCTVU</name>
<feature type="transmembrane region" description="Helical" evidence="5">
    <location>
        <begin position="269"/>
        <end position="289"/>
    </location>
</feature>
<dbReference type="InterPro" id="IPR020846">
    <property type="entry name" value="MFS_dom"/>
</dbReference>
<dbReference type="Pfam" id="PF07690">
    <property type="entry name" value="MFS_1"/>
    <property type="match status" value="1"/>
</dbReference>
<evidence type="ECO:0000256" key="5">
    <source>
        <dbReference type="SAM" id="Phobius"/>
    </source>
</evidence>
<evidence type="ECO:0000256" key="4">
    <source>
        <dbReference type="ARBA" id="ARBA00023136"/>
    </source>
</evidence>
<feature type="transmembrane region" description="Helical" evidence="5">
    <location>
        <begin position="352"/>
        <end position="370"/>
    </location>
</feature>